<dbReference type="AlphaFoldDB" id="A0A3D8SYA0"/>
<keyword evidence="4" id="KW-0560">Oxidoreductase</keyword>
<evidence type="ECO:0000256" key="4">
    <source>
        <dbReference type="ARBA" id="ARBA00023002"/>
    </source>
</evidence>
<dbReference type="InterPro" id="IPR050416">
    <property type="entry name" value="FAD-linked_Oxidoreductase"/>
</dbReference>
<dbReference type="GO" id="GO:0016491">
    <property type="term" value="F:oxidoreductase activity"/>
    <property type="evidence" value="ECO:0007669"/>
    <property type="project" value="UniProtKB-KW"/>
</dbReference>
<reference evidence="6 7" key="1">
    <citation type="journal article" date="2018" name="IMA Fungus">
        <title>IMA Genome-F 9: Draft genome sequence of Annulohypoxylon stygium, Aspergillus mulundensis, Berkeleyomyces basicola (syn. Thielaviopsis basicola), Ceratocystis smalleyi, two Cercospora beticola strains, Coleophoma cylindrospora, Fusarium fracticaudum, Phialophora cf. hyalina, and Morchella septimelata.</title>
        <authorList>
            <person name="Wingfield B.D."/>
            <person name="Bills G.F."/>
            <person name="Dong Y."/>
            <person name="Huang W."/>
            <person name="Nel W.J."/>
            <person name="Swalarsk-Parry B.S."/>
            <person name="Vaghefi N."/>
            <person name="Wilken P.M."/>
            <person name="An Z."/>
            <person name="de Beer Z.W."/>
            <person name="De Vos L."/>
            <person name="Chen L."/>
            <person name="Duong T.A."/>
            <person name="Gao Y."/>
            <person name="Hammerbacher A."/>
            <person name="Kikkert J.R."/>
            <person name="Li Y."/>
            <person name="Li H."/>
            <person name="Li K."/>
            <person name="Li Q."/>
            <person name="Liu X."/>
            <person name="Ma X."/>
            <person name="Naidoo K."/>
            <person name="Pethybridge S.J."/>
            <person name="Sun J."/>
            <person name="Steenkamp E.T."/>
            <person name="van der Nest M.A."/>
            <person name="van Wyk S."/>
            <person name="Wingfield M.J."/>
            <person name="Xiong C."/>
            <person name="Yue Q."/>
            <person name="Zhang X."/>
        </authorList>
    </citation>
    <scope>NUCLEOTIDE SEQUENCE [LARGE SCALE GENOMIC DNA]</scope>
    <source>
        <strain evidence="6 7">DSM 5745</strain>
    </source>
</reference>
<dbReference type="InterPro" id="IPR016169">
    <property type="entry name" value="FAD-bd_PCMH_sub2"/>
</dbReference>
<protein>
    <submittedName>
        <fullName evidence="6">6-hydroxy-D-nicotine oxidase</fullName>
    </submittedName>
</protein>
<dbReference type="Gene3D" id="3.30.465.10">
    <property type="match status" value="1"/>
</dbReference>
<keyword evidence="7" id="KW-1185">Reference proteome</keyword>
<sequence length="470" mass="51165">MASPSTSPITPDLIEELKALFPAKDQVVTPDSPGYGKALQRWSDLASKRAGAIVYAETVQDVQRAILFTTKHTLDLAVKAGGHTPDGGNSTAGLVLDLTRLNTVTLDQGSKTLTAGGGALWRDVHAATAGTPFAVVSSSVGTTGVGGVTLQGGFGYLIGSHGLVIDNLVSVQIVTSDGVVRSASEAENAELFWAVRGAGTNFGVVTQFVFVAHEQRKDVVAGSLLFTADKLEAILEALGGALWWDDGQLAAQCVCHFPEGSEQVMLSVTLFCNGSEEVCRERLAGVFALESERSDVRVMAYEEANATLDSFSTPGRRKRLLGFEFVSPLRPQFVQDLLDELQAKVDAEPDLRRTYIDIEFWDLRKVARVPTDATAFPNRVNVQKGSISLDYEDASKDEEYLEWATMLQSKFQEEFRRAGFEPNRLVSNFIYYLKPADAADMFGGNGERLAQLKRKYDPQGIFNKLNPIRI</sequence>
<dbReference type="PROSITE" id="PS51387">
    <property type="entry name" value="FAD_PCMH"/>
    <property type="match status" value="1"/>
</dbReference>
<gene>
    <name evidence="6" type="ORF">DSM5745_02523</name>
</gene>
<comment type="similarity">
    <text evidence="1">Belongs to the oxygen-dependent FAD-linked oxidoreductase family.</text>
</comment>
<evidence type="ECO:0000256" key="3">
    <source>
        <dbReference type="ARBA" id="ARBA00022827"/>
    </source>
</evidence>
<feature type="domain" description="FAD-binding PCMH-type" evidence="5">
    <location>
        <begin position="45"/>
        <end position="215"/>
    </location>
</feature>
<evidence type="ECO:0000259" key="5">
    <source>
        <dbReference type="PROSITE" id="PS51387"/>
    </source>
</evidence>
<keyword evidence="2" id="KW-0285">Flavoprotein</keyword>
<comment type="caution">
    <text evidence="6">The sequence shown here is derived from an EMBL/GenBank/DDBJ whole genome shotgun (WGS) entry which is preliminary data.</text>
</comment>
<dbReference type="SUPFAM" id="SSF56176">
    <property type="entry name" value="FAD-binding/transporter-associated domain-like"/>
    <property type="match status" value="1"/>
</dbReference>
<accession>A0A3D8SYA0</accession>
<dbReference type="Pfam" id="PF01565">
    <property type="entry name" value="FAD_binding_4"/>
    <property type="match status" value="1"/>
</dbReference>
<dbReference type="PANTHER" id="PTHR42973:SF52">
    <property type="entry name" value="FAD BINDING DOMAIN PROTEIN (AFU_ORTHOLOGUE AFUA_2G00730)"/>
    <property type="match status" value="1"/>
</dbReference>
<dbReference type="Gene3D" id="3.40.462.20">
    <property type="match status" value="1"/>
</dbReference>
<dbReference type="InterPro" id="IPR016167">
    <property type="entry name" value="FAD-bd_PCMH_sub1"/>
</dbReference>
<evidence type="ECO:0000256" key="1">
    <source>
        <dbReference type="ARBA" id="ARBA00005466"/>
    </source>
</evidence>
<evidence type="ECO:0000313" key="7">
    <source>
        <dbReference type="Proteomes" id="UP000256690"/>
    </source>
</evidence>
<evidence type="ECO:0000256" key="2">
    <source>
        <dbReference type="ARBA" id="ARBA00022630"/>
    </source>
</evidence>
<dbReference type="InterPro" id="IPR036318">
    <property type="entry name" value="FAD-bd_PCMH-like_sf"/>
</dbReference>
<dbReference type="Gene3D" id="3.30.43.10">
    <property type="entry name" value="Uridine Diphospho-n-acetylenolpyruvylglucosamine Reductase, domain 2"/>
    <property type="match status" value="1"/>
</dbReference>
<evidence type="ECO:0000313" key="6">
    <source>
        <dbReference type="EMBL" id="RDW90748.1"/>
    </source>
</evidence>
<keyword evidence="3" id="KW-0274">FAD</keyword>
<dbReference type="Pfam" id="PF08031">
    <property type="entry name" value="BBE"/>
    <property type="match status" value="1"/>
</dbReference>
<dbReference type="EMBL" id="PVWQ01000002">
    <property type="protein sequence ID" value="RDW90748.1"/>
    <property type="molecule type" value="Genomic_DNA"/>
</dbReference>
<dbReference type="OrthoDB" id="415825at2759"/>
<dbReference type="GO" id="GO:0071949">
    <property type="term" value="F:FAD binding"/>
    <property type="evidence" value="ECO:0007669"/>
    <property type="project" value="InterPro"/>
</dbReference>
<dbReference type="GeneID" id="38112893"/>
<dbReference type="STRING" id="1810919.A0A3D8SYA0"/>
<dbReference type="PANTHER" id="PTHR42973">
    <property type="entry name" value="BINDING OXIDOREDUCTASE, PUTATIVE (AFU_ORTHOLOGUE AFUA_1G17690)-RELATED"/>
    <property type="match status" value="1"/>
</dbReference>
<name>A0A3D8SYA0_9EURO</name>
<dbReference type="InterPro" id="IPR012951">
    <property type="entry name" value="BBE"/>
</dbReference>
<organism evidence="6 7">
    <name type="scientific">Aspergillus mulundensis</name>
    <dbReference type="NCBI Taxonomy" id="1810919"/>
    <lineage>
        <taxon>Eukaryota</taxon>
        <taxon>Fungi</taxon>
        <taxon>Dikarya</taxon>
        <taxon>Ascomycota</taxon>
        <taxon>Pezizomycotina</taxon>
        <taxon>Eurotiomycetes</taxon>
        <taxon>Eurotiomycetidae</taxon>
        <taxon>Eurotiales</taxon>
        <taxon>Aspergillaceae</taxon>
        <taxon>Aspergillus</taxon>
        <taxon>Aspergillus subgen. Nidulantes</taxon>
    </lineage>
</organism>
<dbReference type="InterPro" id="IPR016166">
    <property type="entry name" value="FAD-bd_PCMH"/>
</dbReference>
<dbReference type="InterPro" id="IPR006094">
    <property type="entry name" value="Oxid_FAD_bind_N"/>
</dbReference>
<proteinExistence type="inferred from homology"/>
<dbReference type="RefSeq" id="XP_026607702.1">
    <property type="nucleotide sequence ID" value="XM_026744539.1"/>
</dbReference>
<dbReference type="Proteomes" id="UP000256690">
    <property type="component" value="Unassembled WGS sequence"/>
</dbReference>